<dbReference type="InterPro" id="IPR014720">
    <property type="entry name" value="dsRBD_dom"/>
</dbReference>
<dbReference type="Proteomes" id="UP000011238">
    <property type="component" value="Segment"/>
</dbReference>
<dbReference type="KEGG" id="vg:5141296"/>
<sequence>METGGSDVLSLVGERQDGARTHTELTGRRSGCVAYIPAPLPGDPHRWMGVNLETGVTCFYNDPKITECGGDGAREERGVPTPGHEVTRCYASHSPLSQLHEQCVAHGWSRPAITERAEIVGGNLRFTATIGVTLKDGTTEVASATAARKRDAKQQAAELLLCRLRVDEMVQTYFRRM</sequence>
<evidence type="ECO:0000313" key="3">
    <source>
        <dbReference type="EMBL" id="ABG25802.1"/>
    </source>
</evidence>
<reference evidence="3 4" key="2">
    <citation type="journal article" date="2006" name="J. Gen. Virol.">
        <title>Genome sequences of two frog herpesviruses.</title>
        <authorList>
            <person name="Davison A.J."/>
            <person name="Cunningham C."/>
            <person name="Sauerbier W."/>
            <person name="McKinnell R.G."/>
        </authorList>
    </citation>
    <scope>NUCLEOTIDE SEQUENCE [LARGE SCALE GENOMIC DNA]</scope>
    <source>
        <strain evidence="3 4">McKinnell</strain>
    </source>
</reference>
<feature type="region of interest" description="Disordered" evidence="1">
    <location>
        <begin position="1"/>
        <end position="24"/>
    </location>
</feature>
<dbReference type="EMBL" id="DQ665917">
    <property type="protein sequence ID" value="ABG25802.1"/>
    <property type="molecule type" value="Genomic_DNA"/>
</dbReference>
<evidence type="ECO:0000259" key="2">
    <source>
        <dbReference type="Pfam" id="PF00035"/>
    </source>
</evidence>
<name>Q14VN4_9VIRU</name>
<proteinExistence type="predicted"/>
<evidence type="ECO:0000313" key="4">
    <source>
        <dbReference type="Proteomes" id="UP000011238"/>
    </source>
</evidence>
<dbReference type="RefSeq" id="YP_656751.1">
    <property type="nucleotide sequence ID" value="NC_008211.1"/>
</dbReference>
<dbReference type="Gene3D" id="3.30.160.20">
    <property type="match status" value="1"/>
</dbReference>
<dbReference type="Pfam" id="PF00035">
    <property type="entry name" value="dsrm"/>
    <property type="match status" value="1"/>
</dbReference>
<dbReference type="GeneID" id="5141296"/>
<organism evidence="4">
    <name type="scientific">Ranid herpesvirus 1</name>
    <name type="common">Lucke tumor herpesvirus</name>
    <dbReference type="NCBI Taxonomy" id="85655"/>
    <lineage>
        <taxon>Viruses</taxon>
        <taxon>Duplodnaviria</taxon>
        <taxon>Heunggongvirae</taxon>
        <taxon>Peploviricota</taxon>
        <taxon>Herviviricetes</taxon>
        <taxon>Herpesvirales</taxon>
        <taxon>Alloherpesviridae</taxon>
        <taxon>Batravirus</taxon>
        <taxon>Batravirus ranidallo1</taxon>
    </lineage>
</organism>
<feature type="compositionally biased region" description="Basic and acidic residues" evidence="1">
    <location>
        <begin position="14"/>
        <end position="24"/>
    </location>
</feature>
<accession>Q14VN4</accession>
<keyword evidence="4" id="KW-1185">Reference proteome</keyword>
<feature type="domain" description="DRBM" evidence="2">
    <location>
        <begin position="96"/>
        <end position="164"/>
    </location>
</feature>
<dbReference type="SUPFAM" id="SSF54768">
    <property type="entry name" value="dsRNA-binding domain-like"/>
    <property type="match status" value="1"/>
</dbReference>
<reference evidence="4" key="1">
    <citation type="journal article" date="1999" name="J. Cancer Res. Clin. Oncol.">
        <title>Genomic studies of the Lucke tumor herpesvirus (RaHV-1).</title>
        <authorList>
            <person name="Davison A.J."/>
            <person name="Sauerbier W."/>
            <person name="Dolan A."/>
            <person name="Addison C."/>
            <person name="McKinnell R.G."/>
        </authorList>
    </citation>
    <scope>NUCLEOTIDE SEQUENCE [LARGE SCALE GENOMIC DNA]</scope>
    <source>
        <strain evidence="4">McKinnell</strain>
    </source>
</reference>
<evidence type="ECO:0000256" key="1">
    <source>
        <dbReference type="SAM" id="MobiDB-lite"/>
    </source>
</evidence>
<protein>
    <submittedName>
        <fullName evidence="3">ORF96</fullName>
    </submittedName>
</protein>